<evidence type="ECO:0000313" key="2">
    <source>
        <dbReference type="Proteomes" id="UP000249616"/>
    </source>
</evidence>
<evidence type="ECO:0000313" key="1">
    <source>
        <dbReference type="EMBL" id="AWW36100.1"/>
    </source>
</evidence>
<dbReference type="Proteomes" id="UP000249616">
    <property type="component" value="Chromosome"/>
</dbReference>
<dbReference type="GeneID" id="32594996"/>
<dbReference type="RefSeq" id="WP_053756165.1">
    <property type="nucleotide sequence ID" value="NZ_CBDRHE010000096.1"/>
</dbReference>
<accession>A0A2Z4ITN4</accession>
<gene>
    <name evidence="1" type="ORF">DN051_05150</name>
</gene>
<protein>
    <submittedName>
        <fullName evidence="1">Uncharacterized protein</fullName>
    </submittedName>
</protein>
<keyword evidence="2" id="KW-1185">Reference proteome</keyword>
<sequence>MNSQPSTARSGPPLLNLYLHDHLTGAGTGTELLRRAARAHRGTADGPTLTALAREVAEDRSSLQAIMSDLGIRVLRHRMALGWFAEKVARLKLNGRLVSRSPLSDVLELEAMRLGVEGKACAWRTLLALSATDRRIDGGRVQELLRRAERQIRILEDLRTEHAERVFIEDMSGAEGKLSKAVP</sequence>
<reference evidence="1 2" key="1">
    <citation type="journal article" date="2019" name="Int. J. Syst. Evol. Microbiol.">
        <title>Streptomyces cadmiisoli sp. nov., a novel actinomycete isolated from cadmium-contaminated soil.</title>
        <authorList>
            <person name="Li K."/>
            <person name="Tang X."/>
            <person name="Zhao J."/>
            <person name="Guo Y."/>
            <person name="Tang Y."/>
            <person name="Gao J."/>
        </authorList>
    </citation>
    <scope>NUCLEOTIDE SEQUENCE [LARGE SCALE GENOMIC DNA]</scope>
    <source>
        <strain evidence="1 2">ZFG47</strain>
    </source>
</reference>
<name>A0A2Z4ITN4_9ACTN</name>
<dbReference type="AlphaFoldDB" id="A0A2Z4ITN4"/>
<organism evidence="1 2">
    <name type="scientific">Streptomyces cadmiisoli</name>
    <dbReference type="NCBI Taxonomy" id="2184053"/>
    <lineage>
        <taxon>Bacteria</taxon>
        <taxon>Bacillati</taxon>
        <taxon>Actinomycetota</taxon>
        <taxon>Actinomycetes</taxon>
        <taxon>Kitasatosporales</taxon>
        <taxon>Streptomycetaceae</taxon>
        <taxon>Streptomyces</taxon>
        <taxon>Streptomyces aurantiacus group</taxon>
    </lineage>
</organism>
<proteinExistence type="predicted"/>
<dbReference type="EMBL" id="CP030073">
    <property type="protein sequence ID" value="AWW36100.1"/>
    <property type="molecule type" value="Genomic_DNA"/>
</dbReference>
<dbReference type="KEGG" id="scad:DN051_05150"/>